<reference evidence="1" key="1">
    <citation type="submission" date="2020-07" db="EMBL/GenBank/DDBJ databases">
        <title>Ethylene signaling mediates host invasion by parasitic plants.</title>
        <authorList>
            <person name="Yoshida S."/>
        </authorList>
    </citation>
    <scope>NUCLEOTIDE SEQUENCE</scope>
    <source>
        <strain evidence="1">Okayama</strain>
    </source>
</reference>
<proteinExistence type="predicted"/>
<accession>A0A830B082</accession>
<gene>
    <name evidence="1" type="ORF">PHJA_000007800</name>
</gene>
<dbReference type="AlphaFoldDB" id="A0A830B082"/>
<dbReference type="Proteomes" id="UP000653305">
    <property type="component" value="Unassembled WGS sequence"/>
</dbReference>
<keyword evidence="2" id="KW-1185">Reference proteome</keyword>
<evidence type="ECO:0000313" key="2">
    <source>
        <dbReference type="Proteomes" id="UP000653305"/>
    </source>
</evidence>
<sequence>MIILSLFMGSSSGTRPRLLAGNDARLVLYKLGFDENKLGYYRRRAILLDAGPMRLAPEGPNPQHH</sequence>
<dbReference type="EMBL" id="BMAC01000001">
    <property type="protein sequence ID" value="GFP78642.1"/>
    <property type="molecule type" value="Genomic_DNA"/>
</dbReference>
<protein>
    <submittedName>
        <fullName evidence="1">Uncharacterized protein</fullName>
    </submittedName>
</protein>
<comment type="caution">
    <text evidence="1">The sequence shown here is derived from an EMBL/GenBank/DDBJ whole genome shotgun (WGS) entry which is preliminary data.</text>
</comment>
<dbReference type="OrthoDB" id="1406315at2759"/>
<organism evidence="1 2">
    <name type="scientific">Phtheirospermum japonicum</name>
    <dbReference type="NCBI Taxonomy" id="374723"/>
    <lineage>
        <taxon>Eukaryota</taxon>
        <taxon>Viridiplantae</taxon>
        <taxon>Streptophyta</taxon>
        <taxon>Embryophyta</taxon>
        <taxon>Tracheophyta</taxon>
        <taxon>Spermatophyta</taxon>
        <taxon>Magnoliopsida</taxon>
        <taxon>eudicotyledons</taxon>
        <taxon>Gunneridae</taxon>
        <taxon>Pentapetalae</taxon>
        <taxon>asterids</taxon>
        <taxon>lamiids</taxon>
        <taxon>Lamiales</taxon>
        <taxon>Orobanchaceae</taxon>
        <taxon>Orobanchaceae incertae sedis</taxon>
        <taxon>Phtheirospermum</taxon>
    </lineage>
</organism>
<evidence type="ECO:0000313" key="1">
    <source>
        <dbReference type="EMBL" id="GFP78642.1"/>
    </source>
</evidence>
<name>A0A830B082_9LAMI</name>